<dbReference type="CDD" id="cd07267">
    <property type="entry name" value="THT_Oxygenase_N"/>
    <property type="match status" value="1"/>
</dbReference>
<gene>
    <name evidence="6" type="ORF">B0J13DRAFT_505289</name>
</gene>
<accession>A0A9P9EMV2</accession>
<proteinExistence type="inferred from homology"/>
<dbReference type="InterPro" id="IPR037523">
    <property type="entry name" value="VOC_core"/>
</dbReference>
<dbReference type="AlphaFoldDB" id="A0A9P9EMV2"/>
<evidence type="ECO:0000313" key="7">
    <source>
        <dbReference type="Proteomes" id="UP000717696"/>
    </source>
</evidence>
<keyword evidence="4" id="KW-0862">Zinc</keyword>
<evidence type="ECO:0000256" key="3">
    <source>
        <dbReference type="ARBA" id="ARBA00022801"/>
    </source>
</evidence>
<feature type="domain" description="VOC" evidence="5">
    <location>
        <begin position="162"/>
        <end position="289"/>
    </location>
</feature>
<keyword evidence="3" id="KW-0378">Hydrolase</keyword>
<dbReference type="FunFam" id="3.10.180.10:FF:000039">
    <property type="entry name" value="Trihydroxytoluene oxygenase (AFU_orthologue AFUA_8G02470)"/>
    <property type="match status" value="1"/>
</dbReference>
<comment type="caution">
    <text evidence="6">The sequence shown here is derived from an EMBL/GenBank/DDBJ whole genome shotgun (WGS) entry which is preliminary data.</text>
</comment>
<keyword evidence="2" id="KW-0479">Metal-binding</keyword>
<sequence length="320" mass="36343">MPIPVNDPRIRLLQTAFVVYYHKDLHKARQFLDDFGFEISQDRGNEVFYRGYGSESFIYVARQADGDSEFGGGAYEVESRAELERAAKLPNASPIAHLDAPGGGEMVTLTDPVGHKVHLVYGQARREPDDKHLEKLTVNYEDEKPRKGRFQRFEHGPAPVHRWGHYGVTYPDGKYQDMFDWYTQTLALATSDVVYKDSNPITCFFHIDRGLEFTDHHAFFFKKAKSGQKPTVAHAAFEVHDFDVQQLGHQYLAEKGYDLCWGVGRHVLGSQIFDYWFDTSQFVLEHYADGDVVNSETKVAHIPAGPNALSVWGPPVPTVF</sequence>
<dbReference type="SUPFAM" id="SSF54593">
    <property type="entry name" value="Glyoxalase/Bleomycin resistance protein/Dihydroxybiphenyl dioxygenase"/>
    <property type="match status" value="1"/>
</dbReference>
<dbReference type="InterPro" id="IPR029068">
    <property type="entry name" value="Glyas_Bleomycin-R_OHBP_Dase"/>
</dbReference>
<dbReference type="PANTHER" id="PTHR42978">
    <property type="entry name" value="QUORUM-QUENCHING LACTONASE YTNP-RELATED-RELATED"/>
    <property type="match status" value="1"/>
</dbReference>
<dbReference type="EMBL" id="JAGMUU010000014">
    <property type="protein sequence ID" value="KAH7139926.1"/>
    <property type="molecule type" value="Genomic_DNA"/>
</dbReference>
<dbReference type="PANTHER" id="PTHR42978:SF5">
    <property type="entry name" value="METALLO-BETA-LACTAMASE DOMAIN-CONTAINING PROTEIN"/>
    <property type="match status" value="1"/>
</dbReference>
<dbReference type="Gene3D" id="3.10.180.10">
    <property type="entry name" value="2,3-Dihydroxybiphenyl 1,2-Dioxygenase, domain 1"/>
    <property type="match status" value="2"/>
</dbReference>
<evidence type="ECO:0000259" key="5">
    <source>
        <dbReference type="PROSITE" id="PS51819"/>
    </source>
</evidence>
<dbReference type="PROSITE" id="PS51819">
    <property type="entry name" value="VOC"/>
    <property type="match status" value="1"/>
</dbReference>
<reference evidence="6" key="1">
    <citation type="journal article" date="2021" name="Nat. Commun.">
        <title>Genetic determinants of endophytism in the Arabidopsis root mycobiome.</title>
        <authorList>
            <person name="Mesny F."/>
            <person name="Miyauchi S."/>
            <person name="Thiergart T."/>
            <person name="Pickel B."/>
            <person name="Atanasova L."/>
            <person name="Karlsson M."/>
            <person name="Huettel B."/>
            <person name="Barry K.W."/>
            <person name="Haridas S."/>
            <person name="Chen C."/>
            <person name="Bauer D."/>
            <person name="Andreopoulos W."/>
            <person name="Pangilinan J."/>
            <person name="LaButti K."/>
            <person name="Riley R."/>
            <person name="Lipzen A."/>
            <person name="Clum A."/>
            <person name="Drula E."/>
            <person name="Henrissat B."/>
            <person name="Kohler A."/>
            <person name="Grigoriev I.V."/>
            <person name="Martin F.M."/>
            <person name="Hacquard S."/>
        </authorList>
    </citation>
    <scope>NUCLEOTIDE SEQUENCE</scope>
    <source>
        <strain evidence="6">MPI-CAGE-AT-0021</strain>
    </source>
</reference>
<dbReference type="Proteomes" id="UP000717696">
    <property type="component" value="Unassembled WGS sequence"/>
</dbReference>
<evidence type="ECO:0000313" key="6">
    <source>
        <dbReference type="EMBL" id="KAH7139926.1"/>
    </source>
</evidence>
<dbReference type="InterPro" id="IPR051013">
    <property type="entry name" value="MBL_superfamily_lactonases"/>
</dbReference>
<dbReference type="OrthoDB" id="3360610at2759"/>
<dbReference type="GO" id="GO:0016787">
    <property type="term" value="F:hydrolase activity"/>
    <property type="evidence" value="ECO:0007669"/>
    <property type="project" value="UniProtKB-KW"/>
</dbReference>
<keyword evidence="6" id="KW-0560">Oxidoreductase</keyword>
<organism evidence="6 7">
    <name type="scientific">Dactylonectria estremocensis</name>
    <dbReference type="NCBI Taxonomy" id="1079267"/>
    <lineage>
        <taxon>Eukaryota</taxon>
        <taxon>Fungi</taxon>
        <taxon>Dikarya</taxon>
        <taxon>Ascomycota</taxon>
        <taxon>Pezizomycotina</taxon>
        <taxon>Sordariomycetes</taxon>
        <taxon>Hypocreomycetidae</taxon>
        <taxon>Hypocreales</taxon>
        <taxon>Nectriaceae</taxon>
        <taxon>Dactylonectria</taxon>
    </lineage>
</organism>
<evidence type="ECO:0000256" key="1">
    <source>
        <dbReference type="ARBA" id="ARBA00007749"/>
    </source>
</evidence>
<name>A0A9P9EMV2_9HYPO</name>
<keyword evidence="6" id="KW-0223">Dioxygenase</keyword>
<dbReference type="FunFam" id="3.10.180.10:FF:000034">
    <property type="entry name" value="Glyoxalase/Bleomycin resistance protein/Dihydroxybiphenyl dioxygenase"/>
    <property type="match status" value="1"/>
</dbReference>
<dbReference type="GO" id="GO:0046872">
    <property type="term" value="F:metal ion binding"/>
    <property type="evidence" value="ECO:0007669"/>
    <property type="project" value="UniProtKB-KW"/>
</dbReference>
<protein>
    <submittedName>
        <fullName evidence="6">Glyoxalase/Bleomycin resistance protein/Dihydroxybiphenyl dioxygenase</fullName>
    </submittedName>
</protein>
<dbReference type="GO" id="GO:0051213">
    <property type="term" value="F:dioxygenase activity"/>
    <property type="evidence" value="ECO:0007669"/>
    <property type="project" value="UniProtKB-KW"/>
</dbReference>
<evidence type="ECO:0000256" key="4">
    <source>
        <dbReference type="ARBA" id="ARBA00022833"/>
    </source>
</evidence>
<comment type="similarity">
    <text evidence="1">Belongs to the metallo-beta-lactamase superfamily.</text>
</comment>
<evidence type="ECO:0000256" key="2">
    <source>
        <dbReference type="ARBA" id="ARBA00022723"/>
    </source>
</evidence>
<keyword evidence="7" id="KW-1185">Reference proteome</keyword>